<dbReference type="PANTHER" id="PTHR35601:SF1">
    <property type="entry name" value="TOXIN RELE"/>
    <property type="match status" value="1"/>
</dbReference>
<sequence>MSFEKNSMYSLRLSKRTAKFLSKLDKNTTTRILDKIELLKADPYHLPGAKQLTGHLEGLYRLRIGNYRAVYEINEKGHIVIVLVVGPRGDIYNKL</sequence>
<dbReference type="InterPro" id="IPR035093">
    <property type="entry name" value="RelE/ParE_toxin_dom_sf"/>
</dbReference>
<dbReference type="PANTHER" id="PTHR35601">
    <property type="entry name" value="TOXIN RELE"/>
    <property type="match status" value="1"/>
</dbReference>
<reference evidence="3 4" key="1">
    <citation type="submission" date="2012-01" db="EMBL/GenBank/DDBJ databases">
        <title>Complete sequence of Desulfotomaculum gibsoniae DSM 7213.</title>
        <authorList>
            <consortium name="US DOE Joint Genome Institute"/>
            <person name="Lucas S."/>
            <person name="Han J."/>
            <person name="Lapidus A."/>
            <person name="Cheng J.-F."/>
            <person name="Goodwin L."/>
            <person name="Pitluck S."/>
            <person name="Peters L."/>
            <person name="Ovchinnikova G."/>
            <person name="Teshima H."/>
            <person name="Detter J.C."/>
            <person name="Han C."/>
            <person name="Tapia R."/>
            <person name="Land M."/>
            <person name="Hauser L."/>
            <person name="Kyrpides N."/>
            <person name="Ivanova N."/>
            <person name="Pagani I."/>
            <person name="Parshina S."/>
            <person name="Plugge C."/>
            <person name="Muyzer G."/>
            <person name="Kuever J."/>
            <person name="Ivanova A."/>
            <person name="Nazina T."/>
            <person name="Klenk H.-P."/>
            <person name="Brambilla E."/>
            <person name="Spring S."/>
            <person name="Stams A.F."/>
            <person name="Woyke T."/>
        </authorList>
    </citation>
    <scope>NUCLEOTIDE SEQUENCE [LARGE SCALE GENOMIC DNA]</scope>
    <source>
        <strain evidence="3 4">DSM 7213</strain>
    </source>
</reference>
<dbReference type="EMBL" id="CP003273">
    <property type="protein sequence ID" value="AGL03179.1"/>
    <property type="molecule type" value="Genomic_DNA"/>
</dbReference>
<dbReference type="STRING" id="767817.Desgi_3871"/>
<dbReference type="AlphaFoldDB" id="R4KKJ2"/>
<dbReference type="Proteomes" id="UP000013520">
    <property type="component" value="Chromosome"/>
</dbReference>
<evidence type="ECO:0000256" key="2">
    <source>
        <dbReference type="ARBA" id="ARBA00022649"/>
    </source>
</evidence>
<dbReference type="HOGENOM" id="CLU_155761_1_3_9"/>
<organism evidence="3 4">
    <name type="scientific">Desulfoscipio gibsoniae DSM 7213</name>
    <dbReference type="NCBI Taxonomy" id="767817"/>
    <lineage>
        <taxon>Bacteria</taxon>
        <taxon>Bacillati</taxon>
        <taxon>Bacillota</taxon>
        <taxon>Clostridia</taxon>
        <taxon>Eubacteriales</taxon>
        <taxon>Desulfallaceae</taxon>
        <taxon>Desulfoscipio</taxon>
    </lineage>
</organism>
<dbReference type="OrthoDB" id="9805098at2"/>
<gene>
    <name evidence="3" type="ORF">Desgi_3871</name>
</gene>
<keyword evidence="4" id="KW-1185">Reference proteome</keyword>
<proteinExistence type="inferred from homology"/>
<name>R4KKJ2_9FIRM</name>
<evidence type="ECO:0000256" key="1">
    <source>
        <dbReference type="ARBA" id="ARBA00006226"/>
    </source>
</evidence>
<accession>R4KKJ2</accession>
<dbReference type="Gene3D" id="3.30.2310.20">
    <property type="entry name" value="RelE-like"/>
    <property type="match status" value="1"/>
</dbReference>
<comment type="similarity">
    <text evidence="1">Belongs to the RelE toxin family.</text>
</comment>
<dbReference type="KEGG" id="dgi:Desgi_3871"/>
<protein>
    <submittedName>
        <fullName evidence="3">Addiction module toxin, RelE/StbE family</fullName>
    </submittedName>
</protein>
<evidence type="ECO:0000313" key="4">
    <source>
        <dbReference type="Proteomes" id="UP000013520"/>
    </source>
</evidence>
<dbReference type="InterPro" id="IPR007712">
    <property type="entry name" value="RelE/ParE_toxin"/>
</dbReference>
<dbReference type="NCBIfam" id="TIGR02385">
    <property type="entry name" value="RelE_StbE"/>
    <property type="match status" value="1"/>
</dbReference>
<evidence type="ECO:0000313" key="3">
    <source>
        <dbReference type="EMBL" id="AGL03179.1"/>
    </source>
</evidence>
<dbReference type="eggNOG" id="COG2026">
    <property type="taxonomic scope" value="Bacteria"/>
</dbReference>
<keyword evidence="2" id="KW-1277">Toxin-antitoxin system</keyword>
<dbReference type="SUPFAM" id="SSF143011">
    <property type="entry name" value="RelE-like"/>
    <property type="match status" value="1"/>
</dbReference>
<dbReference type="RefSeq" id="WP_006520581.1">
    <property type="nucleotide sequence ID" value="NC_021184.1"/>
</dbReference>
<dbReference type="Pfam" id="PF05016">
    <property type="entry name" value="ParE_toxin"/>
    <property type="match status" value="1"/>
</dbReference>